<evidence type="ECO:0000256" key="1">
    <source>
        <dbReference type="SAM" id="Phobius"/>
    </source>
</evidence>
<reference evidence="2 3" key="1">
    <citation type="journal article" date="2015" name="Genome Announc.">
        <title>Complete Genome Sequence of 'Candidatus Liberibacter africanus,' a Bacterium Associated with Citrus Huanglongbing.</title>
        <authorList>
            <person name="Lin H."/>
            <person name="Pietersen G."/>
            <person name="Han C."/>
            <person name="Read D.A."/>
            <person name="Lou B."/>
            <person name="Gupta G."/>
            <person name="Civerolo E.L."/>
        </authorList>
    </citation>
    <scope>NUCLEOTIDE SEQUENCE [LARGE SCALE GENOMIC DNA]</scope>
    <source>
        <strain evidence="2 3">PTSAPSY</strain>
    </source>
</reference>
<proteinExistence type="predicted"/>
<dbReference type="KEGG" id="lau:G293_03905"/>
<protein>
    <submittedName>
        <fullName evidence="2">Uncharacterized protein</fullName>
    </submittedName>
</protein>
<name>A0A0G3I5A4_LIBAF</name>
<sequence length="60" mass="6695">MGLGAKGDIQQVGQLYKAGIIKFIFLDMINYSIKGIFFEKCIGNALNIFLLAVTVFYVFV</sequence>
<feature type="transmembrane region" description="Helical" evidence="1">
    <location>
        <begin position="41"/>
        <end position="59"/>
    </location>
</feature>
<gene>
    <name evidence="2" type="ORF">G293_03905</name>
</gene>
<dbReference type="AlphaFoldDB" id="A0A0G3I5A4"/>
<keyword evidence="3" id="KW-1185">Reference proteome</keyword>
<evidence type="ECO:0000313" key="2">
    <source>
        <dbReference type="EMBL" id="AKK20405.1"/>
    </source>
</evidence>
<dbReference type="Proteomes" id="UP000035503">
    <property type="component" value="Chromosome"/>
</dbReference>
<organism evidence="2 3">
    <name type="scientific">Candidatus Liberibacter africanus PTSAPSY</name>
    <dbReference type="NCBI Taxonomy" id="1277257"/>
    <lineage>
        <taxon>Bacteria</taxon>
        <taxon>Pseudomonadati</taxon>
        <taxon>Pseudomonadota</taxon>
        <taxon>Alphaproteobacteria</taxon>
        <taxon>Hyphomicrobiales</taxon>
        <taxon>Rhizobiaceae</taxon>
        <taxon>Liberibacter</taxon>
    </lineage>
</organism>
<keyword evidence="1" id="KW-1133">Transmembrane helix</keyword>
<dbReference type="EMBL" id="CP004021">
    <property type="protein sequence ID" value="AKK20405.1"/>
    <property type="molecule type" value="Genomic_DNA"/>
</dbReference>
<evidence type="ECO:0000313" key="3">
    <source>
        <dbReference type="Proteomes" id="UP000035503"/>
    </source>
</evidence>
<keyword evidence="1" id="KW-0812">Transmembrane</keyword>
<keyword evidence="1" id="KW-0472">Membrane</keyword>
<accession>A0A0G3I5A4</accession>